<name>A0A023W6D1_9CAUD</name>
<sequence length="68" mass="7517">MEIGNVDKVREALANFQAVAKAKHDFIEEATDESGDYDWKAAEVVSDYDHELAYLGELLADAIEEGLS</sequence>
<organism evidence="1 2">
    <name type="scientific">Mycobacterium phage Phantastic</name>
    <dbReference type="NCBI Taxonomy" id="1486426"/>
    <lineage>
        <taxon>Viruses</taxon>
        <taxon>Duplodnaviria</taxon>
        <taxon>Heunggongvirae</taxon>
        <taxon>Uroviricota</taxon>
        <taxon>Caudoviricetes</taxon>
        <taxon>Veracruzvirus</taxon>
        <taxon>Veracruzvirus phantastic</taxon>
    </lineage>
</organism>
<dbReference type="GeneID" id="19488272"/>
<dbReference type="Proteomes" id="UP000024443">
    <property type="component" value="Segment"/>
</dbReference>
<accession>A0A023W6D1</accession>
<dbReference type="OrthoDB" id="22143at10239"/>
<proteinExistence type="predicted"/>
<evidence type="ECO:0000313" key="2">
    <source>
        <dbReference type="Proteomes" id="UP000024443"/>
    </source>
</evidence>
<dbReference type="KEGG" id="vg:19488272"/>
<gene>
    <name evidence="1" type="primary">83</name>
    <name evidence="1" type="ORF">PBI_PHANTASTIC_83</name>
</gene>
<dbReference type="RefSeq" id="YP_009032568.1">
    <property type="nucleotide sequence ID" value="NC_024148.1"/>
</dbReference>
<keyword evidence="2" id="KW-1185">Reference proteome</keyword>
<reference evidence="1 2" key="1">
    <citation type="submission" date="2014-02" db="EMBL/GenBank/DDBJ databases">
        <authorList>
            <person name="Meadows H.N."/>
            <person name="Fisher J.N.B."/>
            <person name="Gardner A.V."/>
            <person name="Merrill B.D."/>
            <person name="Hartmann K.A."/>
            <person name="Bailey M.E."/>
            <person name="Beckstead A.P."/>
            <person name="Deus L.M."/>
            <person name="Earl A.S."/>
            <person name="Easter R.A."/>
            <person name="Gibby P.D."/>
            <person name="Graves K.A."/>
            <person name="Ayer P.A."/>
            <person name="Heiner M.E."/>
            <person name="Herring J.A."/>
            <person name="Jaen A.D."/>
            <person name="Liu J.E."/>
            <person name="Manci A.M."/>
            <person name="Nielsen D.A."/>
            <person name="Paz H.C."/>
            <person name="Sabin N.R."/>
            <person name="Solomon M.B."/>
            <person name="Sutter R.A."/>
            <person name="Wake B.N."/>
            <person name="Willyerd H.J."/>
            <person name="Zimmerman L.J."/>
            <person name="Breakwell D.P."/>
            <person name="Burnett S.H."/>
            <person name="Grose J.H."/>
            <person name="Bradley K.W."/>
            <person name="Clarke D.Q."/>
            <person name="Lewis M.F."/>
            <person name="Barker L.P."/>
            <person name="Bailey C."/>
            <person name="Asai D.J."/>
            <person name="Garber M.L."/>
            <person name="Bowman C.A."/>
            <person name="Russell D.A."/>
            <person name="Pope W.H."/>
            <person name="Jacobs-Sera D."/>
            <person name="Hendrix R.W."/>
            <person name="Hatfull G.F."/>
        </authorList>
    </citation>
    <scope>NUCLEOTIDE SEQUENCE [LARGE SCALE GENOMIC DNA]</scope>
</reference>
<protein>
    <submittedName>
        <fullName evidence="1">Uncharacterized protein</fullName>
    </submittedName>
</protein>
<evidence type="ECO:0000313" key="1">
    <source>
        <dbReference type="EMBL" id="AHY27146.1"/>
    </source>
</evidence>
<dbReference type="EMBL" id="KJ510415">
    <property type="protein sequence ID" value="AHY27146.1"/>
    <property type="molecule type" value="Genomic_DNA"/>
</dbReference>